<dbReference type="SUPFAM" id="SSF51182">
    <property type="entry name" value="RmlC-like cupins"/>
    <property type="match status" value="1"/>
</dbReference>
<sequence length="113" mass="12745">MVQHEIREVVENMAGGVGKAYRYHIVSADKLYGHGRMYAKVVLPPGSTIGWHQHIHETEPYYILSGEGTFIDNDKSRTTVHAGDICTIEPGQWHSMENNSSEDLVFIALIYND</sequence>
<dbReference type="PANTHER" id="PTHR35848:SF6">
    <property type="entry name" value="CUPIN TYPE-2 DOMAIN-CONTAINING PROTEIN"/>
    <property type="match status" value="1"/>
</dbReference>
<evidence type="ECO:0000259" key="2">
    <source>
        <dbReference type="Pfam" id="PF07883"/>
    </source>
</evidence>
<reference evidence="3" key="1">
    <citation type="journal article" date="2020" name="Appl. Environ. Microbiol.">
        <title>Medium-Chain Fatty Acid Synthesis by 'Candidatus Weimeria bifida' gen. nov., sp. nov., and 'Candidatus Pseudoramibacter fermentans' sp. nov.</title>
        <authorList>
            <person name="Scarborough M.J."/>
            <person name="Myers K.S."/>
            <person name="Donohue T.J."/>
            <person name="Noguera D.R."/>
        </authorList>
    </citation>
    <scope>NUCLEOTIDE SEQUENCE</scope>
    <source>
        <strain evidence="3">EUB1.1</strain>
    </source>
</reference>
<evidence type="ECO:0000313" key="3">
    <source>
        <dbReference type="EMBL" id="MQM72192.1"/>
    </source>
</evidence>
<dbReference type="InterPro" id="IPR014710">
    <property type="entry name" value="RmlC-like_jellyroll"/>
</dbReference>
<dbReference type="PANTHER" id="PTHR35848">
    <property type="entry name" value="OXALATE-BINDING PROTEIN"/>
    <property type="match status" value="1"/>
</dbReference>
<dbReference type="CDD" id="cd02221">
    <property type="entry name" value="cupin_TM1287-like"/>
    <property type="match status" value="1"/>
</dbReference>
<protein>
    <submittedName>
        <fullName evidence="3">Cupin domain-containing protein</fullName>
    </submittedName>
</protein>
<dbReference type="InterPro" id="IPR011051">
    <property type="entry name" value="RmlC_Cupin_sf"/>
</dbReference>
<dbReference type="GO" id="GO:0046872">
    <property type="term" value="F:metal ion binding"/>
    <property type="evidence" value="ECO:0007669"/>
    <property type="project" value="UniProtKB-KW"/>
</dbReference>
<feature type="domain" description="Cupin type-2" evidence="2">
    <location>
        <begin position="41"/>
        <end position="108"/>
    </location>
</feature>
<dbReference type="InterPro" id="IPR051610">
    <property type="entry name" value="GPI/OXD"/>
</dbReference>
<accession>A0A6L5GQ59</accession>
<name>A0A6L5GQ59_9FIRM</name>
<organism evidence="3 4">
    <name type="scientific">Candidatus Pseudoramibacter fermentans</name>
    <dbReference type="NCBI Taxonomy" id="2594427"/>
    <lineage>
        <taxon>Bacteria</taxon>
        <taxon>Bacillati</taxon>
        <taxon>Bacillota</taxon>
        <taxon>Clostridia</taxon>
        <taxon>Eubacteriales</taxon>
        <taxon>Eubacteriaceae</taxon>
        <taxon>Pseudoramibacter</taxon>
    </lineage>
</organism>
<dbReference type="EMBL" id="VOGB01000003">
    <property type="protein sequence ID" value="MQM72192.1"/>
    <property type="molecule type" value="Genomic_DNA"/>
</dbReference>
<keyword evidence="1" id="KW-0479">Metal-binding</keyword>
<proteinExistence type="predicted"/>
<comment type="caution">
    <text evidence="3">The sequence shown here is derived from an EMBL/GenBank/DDBJ whole genome shotgun (WGS) entry which is preliminary data.</text>
</comment>
<dbReference type="Pfam" id="PF07883">
    <property type="entry name" value="Cupin_2"/>
    <property type="match status" value="1"/>
</dbReference>
<evidence type="ECO:0000256" key="1">
    <source>
        <dbReference type="ARBA" id="ARBA00022723"/>
    </source>
</evidence>
<dbReference type="Proteomes" id="UP000473648">
    <property type="component" value="Unassembled WGS sequence"/>
</dbReference>
<dbReference type="InterPro" id="IPR013096">
    <property type="entry name" value="Cupin_2"/>
</dbReference>
<keyword evidence="4" id="KW-1185">Reference proteome</keyword>
<dbReference type="AlphaFoldDB" id="A0A6L5GQ59"/>
<gene>
    <name evidence="3" type="ORF">FRC53_01915</name>
</gene>
<dbReference type="Gene3D" id="2.60.120.10">
    <property type="entry name" value="Jelly Rolls"/>
    <property type="match status" value="1"/>
</dbReference>
<evidence type="ECO:0000313" key="4">
    <source>
        <dbReference type="Proteomes" id="UP000473648"/>
    </source>
</evidence>